<dbReference type="PANTHER" id="PTHR23023">
    <property type="entry name" value="DIMETHYLANILINE MONOOXYGENASE"/>
    <property type="match status" value="1"/>
</dbReference>
<feature type="compositionally biased region" description="Low complexity" evidence="6">
    <location>
        <begin position="76"/>
        <end position="91"/>
    </location>
</feature>
<evidence type="ECO:0000256" key="2">
    <source>
        <dbReference type="ARBA" id="ARBA00022630"/>
    </source>
</evidence>
<keyword evidence="2 5" id="KW-0285">Flavoprotein</keyword>
<organism evidence="7 8">
    <name type="scientific">Oryza rufipogon</name>
    <name type="common">Brownbeard rice</name>
    <name type="synonym">Asian wild rice</name>
    <dbReference type="NCBI Taxonomy" id="4529"/>
    <lineage>
        <taxon>Eukaryota</taxon>
        <taxon>Viridiplantae</taxon>
        <taxon>Streptophyta</taxon>
        <taxon>Embryophyta</taxon>
        <taxon>Tracheophyta</taxon>
        <taxon>Spermatophyta</taxon>
        <taxon>Magnoliopsida</taxon>
        <taxon>Liliopsida</taxon>
        <taxon>Poales</taxon>
        <taxon>Poaceae</taxon>
        <taxon>BOP clade</taxon>
        <taxon>Oryzoideae</taxon>
        <taxon>Oryzeae</taxon>
        <taxon>Oryzinae</taxon>
        <taxon>Oryza</taxon>
    </lineage>
</organism>
<keyword evidence="8" id="KW-1185">Reference proteome</keyword>
<keyword evidence="4 5" id="KW-0560">Oxidoreductase</keyword>
<evidence type="ECO:0000256" key="6">
    <source>
        <dbReference type="SAM" id="MobiDB-lite"/>
    </source>
</evidence>
<dbReference type="Gramene" id="ORUFI06G14920.1">
    <property type="protein sequence ID" value="ORUFI06G14920.1"/>
    <property type="gene ID" value="ORUFI06G14920"/>
</dbReference>
<dbReference type="GO" id="GO:0004499">
    <property type="term" value="F:N,N-dimethylaniline monooxygenase activity"/>
    <property type="evidence" value="ECO:0007669"/>
    <property type="project" value="InterPro"/>
</dbReference>
<keyword evidence="5" id="KW-0503">Monooxygenase</keyword>
<reference evidence="8" key="1">
    <citation type="submission" date="2013-06" db="EMBL/GenBank/DDBJ databases">
        <authorList>
            <person name="Zhao Q."/>
        </authorList>
    </citation>
    <scope>NUCLEOTIDE SEQUENCE</scope>
    <source>
        <strain evidence="8">cv. W1943</strain>
    </source>
</reference>
<protein>
    <recommendedName>
        <fullName evidence="5">Flavin-containing monooxygenase</fullName>
        <ecNumber evidence="5">1.-.-.-</ecNumber>
    </recommendedName>
</protein>
<name>A0A0E0PXK1_ORYRU</name>
<dbReference type="GO" id="GO:0050661">
    <property type="term" value="F:NADP binding"/>
    <property type="evidence" value="ECO:0007669"/>
    <property type="project" value="InterPro"/>
</dbReference>
<dbReference type="InterPro" id="IPR020946">
    <property type="entry name" value="Flavin_mOase-like"/>
</dbReference>
<evidence type="ECO:0000256" key="3">
    <source>
        <dbReference type="ARBA" id="ARBA00022827"/>
    </source>
</evidence>
<dbReference type="GO" id="GO:0050660">
    <property type="term" value="F:flavin adenine dinucleotide binding"/>
    <property type="evidence" value="ECO:0007669"/>
    <property type="project" value="InterPro"/>
</dbReference>
<dbReference type="Pfam" id="PF00743">
    <property type="entry name" value="FMO-like"/>
    <property type="match status" value="1"/>
</dbReference>
<feature type="region of interest" description="Disordered" evidence="6">
    <location>
        <begin position="68"/>
        <end position="91"/>
    </location>
</feature>
<sequence>MVGCGENGKDIALVLIGVAKEVRLTTLHHDTGLLTHICRQRETITDNLFSAAMAFRCSGLRARRRRAGLREHRGSRSCGRPSRGGSSSSGFGLIGATTTTTTLVVRSYYVTIGTLIDRPAKLSLDDIKRGWKRPKYNVTATLQCDQVDGGGHDARDVQAARQVKHLCEGGTLVFVDGSRVVALAAMYCTGYVYSFPFLDTDRMVTIDDNRVGPLFEHVFPPALASSLSFVGVLRKVPAPWFFEGSGSRRRTLPPVEEMLRAVEEHYRARAAAGVPIKYMPSPARSVGEGR</sequence>
<evidence type="ECO:0000256" key="4">
    <source>
        <dbReference type="ARBA" id="ARBA00023002"/>
    </source>
</evidence>
<evidence type="ECO:0000256" key="1">
    <source>
        <dbReference type="ARBA" id="ARBA00009183"/>
    </source>
</evidence>
<reference evidence="7" key="2">
    <citation type="submission" date="2015-06" db="UniProtKB">
        <authorList>
            <consortium name="EnsemblPlants"/>
        </authorList>
    </citation>
    <scope>IDENTIFICATION</scope>
</reference>
<comment type="similarity">
    <text evidence="1 5">Belongs to the FMO family.</text>
</comment>
<dbReference type="eggNOG" id="KOG1399">
    <property type="taxonomic scope" value="Eukaryota"/>
</dbReference>
<dbReference type="Gene3D" id="3.50.50.60">
    <property type="entry name" value="FAD/NAD(P)-binding domain"/>
    <property type="match status" value="2"/>
</dbReference>
<evidence type="ECO:0000313" key="8">
    <source>
        <dbReference type="Proteomes" id="UP000008022"/>
    </source>
</evidence>
<evidence type="ECO:0000256" key="5">
    <source>
        <dbReference type="RuleBase" id="RU361177"/>
    </source>
</evidence>
<dbReference type="EnsemblPlants" id="ORUFI06G14920.1">
    <property type="protein sequence ID" value="ORUFI06G14920.1"/>
    <property type="gene ID" value="ORUFI06G14920"/>
</dbReference>
<evidence type="ECO:0000313" key="7">
    <source>
        <dbReference type="EnsemblPlants" id="ORUFI06G14920.1"/>
    </source>
</evidence>
<dbReference type="InterPro" id="IPR036188">
    <property type="entry name" value="FAD/NAD-bd_sf"/>
</dbReference>
<dbReference type="HOGENOM" id="CLU_961036_0_0_1"/>
<dbReference type="Proteomes" id="UP000008022">
    <property type="component" value="Unassembled WGS sequence"/>
</dbReference>
<dbReference type="STRING" id="4529.A0A0E0PXK1"/>
<comment type="cofactor">
    <cofactor evidence="5">
        <name>FAD</name>
        <dbReference type="ChEBI" id="CHEBI:57692"/>
    </cofactor>
</comment>
<dbReference type="EC" id="1.-.-.-" evidence="5"/>
<dbReference type="InterPro" id="IPR050346">
    <property type="entry name" value="FMO-like"/>
</dbReference>
<dbReference type="AlphaFoldDB" id="A0A0E0PXK1"/>
<accession>A0A0E0PXK1</accession>
<proteinExistence type="inferred from homology"/>
<keyword evidence="3 5" id="KW-0274">FAD</keyword>